<evidence type="ECO:0000313" key="1">
    <source>
        <dbReference type="EMBL" id="TFB80343.1"/>
    </source>
</evidence>
<accession>A0A4R8VC01</accession>
<dbReference type="Proteomes" id="UP000298488">
    <property type="component" value="Unassembled WGS sequence"/>
</dbReference>
<organism evidence="1 2">
    <name type="scientific">Terrimesophilobacter mesophilus</name>
    <dbReference type="NCBI Taxonomy" id="433647"/>
    <lineage>
        <taxon>Bacteria</taxon>
        <taxon>Bacillati</taxon>
        <taxon>Actinomycetota</taxon>
        <taxon>Actinomycetes</taxon>
        <taxon>Micrococcales</taxon>
        <taxon>Microbacteriaceae</taxon>
        <taxon>Terrimesophilobacter</taxon>
    </lineage>
</organism>
<keyword evidence="2" id="KW-1185">Reference proteome</keyword>
<evidence type="ECO:0000313" key="2">
    <source>
        <dbReference type="Proteomes" id="UP000298488"/>
    </source>
</evidence>
<gene>
    <name evidence="1" type="ORF">E3N84_10075</name>
</gene>
<dbReference type="EMBL" id="SOFI01000003">
    <property type="protein sequence ID" value="TFB80343.1"/>
    <property type="molecule type" value="Genomic_DNA"/>
</dbReference>
<dbReference type="AlphaFoldDB" id="A0A4R8VC01"/>
<comment type="caution">
    <text evidence="1">The sequence shown here is derived from an EMBL/GenBank/DDBJ whole genome shotgun (WGS) entry which is preliminary data.</text>
</comment>
<proteinExistence type="predicted"/>
<sequence length="88" mass="8809">MALEEHPRHPTVSSVVVLVLVAVVGLLLGLFGSTFGPLYPAGVGFVVAVVGAIVAVRVAPWGWVLVALGAAVMVGAGLYVALGVHGPL</sequence>
<name>A0A4R8VC01_9MICO</name>
<protein>
    <submittedName>
        <fullName evidence="1">Uncharacterized protein</fullName>
    </submittedName>
</protein>
<dbReference type="RefSeq" id="WP_104096200.1">
    <property type="nucleotide sequence ID" value="NZ_JACHBP010000001.1"/>
</dbReference>
<reference evidence="1 2" key="1">
    <citation type="submission" date="2019-03" db="EMBL/GenBank/DDBJ databases">
        <title>Genomics of glacier-inhabiting Cryobacterium strains.</title>
        <authorList>
            <person name="Liu Q."/>
            <person name="Xin Y.-H."/>
        </authorList>
    </citation>
    <scope>NUCLEOTIDE SEQUENCE [LARGE SCALE GENOMIC DNA]</scope>
    <source>
        <strain evidence="1 2">CGMCC 1.10440</strain>
    </source>
</reference>